<dbReference type="GO" id="GO:0019185">
    <property type="term" value="C:snRNA-activating protein complex"/>
    <property type="evidence" value="ECO:0007669"/>
    <property type="project" value="TreeGrafter"/>
</dbReference>
<evidence type="ECO:0000313" key="2">
    <source>
        <dbReference type="EMBL" id="VDL82791.1"/>
    </source>
</evidence>
<dbReference type="OMA" id="FRIVMSI"/>
<evidence type="ECO:0000313" key="3">
    <source>
        <dbReference type="Proteomes" id="UP000271162"/>
    </source>
</evidence>
<dbReference type="EMBL" id="UYSL01023877">
    <property type="protein sequence ID" value="VDL82791.1"/>
    <property type="molecule type" value="Genomic_DNA"/>
</dbReference>
<dbReference type="PANTHER" id="PTHR15131">
    <property type="entry name" value="SMALL NUCLEAR RNA ACTIVATING COMPLEX, POLYPEPTIDE 1"/>
    <property type="match status" value="1"/>
</dbReference>
<reference evidence="2 3" key="2">
    <citation type="submission" date="2018-11" db="EMBL/GenBank/DDBJ databases">
        <authorList>
            <consortium name="Pathogen Informatics"/>
        </authorList>
    </citation>
    <scope>NUCLEOTIDE SEQUENCE [LARGE SCALE GENOMIC DNA]</scope>
</reference>
<accession>A0A0N4YP90</accession>
<evidence type="ECO:0000256" key="1">
    <source>
        <dbReference type="SAM" id="MobiDB-lite"/>
    </source>
</evidence>
<dbReference type="Pfam" id="PF09808">
    <property type="entry name" value="SNAPC1"/>
    <property type="match status" value="1"/>
</dbReference>
<dbReference type="GO" id="GO:0043565">
    <property type="term" value="F:sequence-specific DNA binding"/>
    <property type="evidence" value="ECO:0007669"/>
    <property type="project" value="TreeGrafter"/>
</dbReference>
<dbReference type="InterPro" id="IPR019188">
    <property type="entry name" value="SNAPC1"/>
</dbReference>
<dbReference type="WBParaSite" id="NBR_0001906101-mRNA-1">
    <property type="protein sequence ID" value="NBR_0001906101-mRNA-1"/>
    <property type="gene ID" value="NBR_0001906101"/>
</dbReference>
<dbReference type="AlphaFoldDB" id="A0A0N4YP90"/>
<name>A0A0N4YP90_NIPBR</name>
<gene>
    <name evidence="2" type="ORF">NBR_LOCUS19062</name>
</gene>
<protein>
    <submittedName>
        <fullName evidence="4">snRNA-activating protein complex subunit 1</fullName>
    </submittedName>
</protein>
<dbReference type="Proteomes" id="UP000271162">
    <property type="component" value="Unassembled WGS sequence"/>
</dbReference>
<reference evidence="4" key="1">
    <citation type="submission" date="2017-02" db="UniProtKB">
        <authorList>
            <consortium name="WormBaseParasite"/>
        </authorList>
    </citation>
    <scope>IDENTIFICATION</scope>
</reference>
<dbReference type="STRING" id="27835.A0A0N4YP90"/>
<feature type="compositionally biased region" description="Polar residues" evidence="1">
    <location>
        <begin position="334"/>
        <end position="356"/>
    </location>
</feature>
<dbReference type="PANTHER" id="PTHR15131:SF3">
    <property type="entry name" value="SNRNA-ACTIVATING PROTEIN COMPLEX SUBUNIT 1"/>
    <property type="match status" value="1"/>
</dbReference>
<feature type="region of interest" description="Disordered" evidence="1">
    <location>
        <begin position="251"/>
        <end position="356"/>
    </location>
</feature>
<dbReference type="GO" id="GO:0042795">
    <property type="term" value="P:snRNA transcription by RNA polymerase II"/>
    <property type="evidence" value="ECO:0007669"/>
    <property type="project" value="TreeGrafter"/>
</dbReference>
<evidence type="ECO:0000313" key="4">
    <source>
        <dbReference type="WBParaSite" id="NBR_0001906101-mRNA-1"/>
    </source>
</evidence>
<feature type="compositionally biased region" description="Low complexity" evidence="1">
    <location>
        <begin position="267"/>
        <end position="276"/>
    </location>
</feature>
<organism evidence="4">
    <name type="scientific">Nippostrongylus brasiliensis</name>
    <name type="common">Rat hookworm</name>
    <dbReference type="NCBI Taxonomy" id="27835"/>
    <lineage>
        <taxon>Eukaryota</taxon>
        <taxon>Metazoa</taxon>
        <taxon>Ecdysozoa</taxon>
        <taxon>Nematoda</taxon>
        <taxon>Chromadorea</taxon>
        <taxon>Rhabditida</taxon>
        <taxon>Rhabditina</taxon>
        <taxon>Rhabditomorpha</taxon>
        <taxon>Strongyloidea</taxon>
        <taxon>Heligmosomidae</taxon>
        <taxon>Nippostrongylus</taxon>
    </lineage>
</organism>
<proteinExistence type="predicted"/>
<sequence length="356" mass="39890">MPVAVSAPRINAGIVNDLEMLLEAFKSKQSVRLVKFHEVANHFELFTIYSGRMHVSELLEFAELLLKAAFDYTRPVRQCTMGNRTQRTLTERVFGVYATYVLYYAQPTDYVSKIMVTAEDLVGLKHFITSVLLPGRHLDTIGCIYKLMLDDAFSVVAFSKCYDPVCHKSYRVTPSDDIIEEDEKHFSLDATKAVMENPILKTMQHVNKEMENTQALLNDDLIVTEKGDSFLNRINTWVYFDFIDKNFPDTDEGSMGDSRLEVVDDPQQTLQQSSTSPKKRKRKPKVSAANDVTADNENFESSNGSIEIPSSSTGRQKVRAGKKTKGSDAPEAPRQTSQSSVDDLSAVTVSSETKVG</sequence>
<keyword evidence="3" id="KW-1185">Reference proteome</keyword>
<dbReference type="GO" id="GO:0042796">
    <property type="term" value="P:snRNA transcription by RNA polymerase III"/>
    <property type="evidence" value="ECO:0007669"/>
    <property type="project" value="TreeGrafter"/>
</dbReference>
<feature type="compositionally biased region" description="Low complexity" evidence="1">
    <location>
        <begin position="300"/>
        <end position="312"/>
    </location>
</feature>